<protein>
    <submittedName>
        <fullName evidence="2">Uncharacterized protein</fullName>
    </submittedName>
</protein>
<dbReference type="Proteomes" id="UP000756132">
    <property type="component" value="Chromosome 4"/>
</dbReference>
<dbReference type="AlphaFoldDB" id="A0A9Q8LGW4"/>
<gene>
    <name evidence="2" type="ORF">CLAFUR5_05208</name>
</gene>
<feature type="signal peptide" evidence="1">
    <location>
        <begin position="1"/>
        <end position="19"/>
    </location>
</feature>
<dbReference type="KEGG" id="ffu:CLAFUR5_05208"/>
<sequence length="81" mass="9162">MQLTYLTAAIATLAVGVMAHPSPAALPNADIDTYSPIVARAEAGEESFVDSDGDGWPDYYRPGRRFYNRFSRYRYRNRNNN</sequence>
<dbReference type="RefSeq" id="XP_047760769.1">
    <property type="nucleotide sequence ID" value="XM_047904356.1"/>
</dbReference>
<keyword evidence="3" id="KW-1185">Reference proteome</keyword>
<proteinExistence type="predicted"/>
<dbReference type="EMBL" id="CP090166">
    <property type="protein sequence ID" value="UJO16403.1"/>
    <property type="molecule type" value="Genomic_DNA"/>
</dbReference>
<evidence type="ECO:0000313" key="2">
    <source>
        <dbReference type="EMBL" id="UJO16403.1"/>
    </source>
</evidence>
<keyword evidence="1" id="KW-0732">Signal</keyword>
<dbReference type="GeneID" id="71985086"/>
<name>A0A9Q8LGW4_PASFU</name>
<reference evidence="2" key="2">
    <citation type="journal article" date="2022" name="Microb. Genom.">
        <title>A chromosome-scale genome assembly of the tomato pathogen Cladosporium fulvum reveals a compartmentalized genome architecture and the presence of a dispensable chromosome.</title>
        <authorList>
            <person name="Zaccaron A.Z."/>
            <person name="Chen L.H."/>
            <person name="Samaras A."/>
            <person name="Stergiopoulos I."/>
        </authorList>
    </citation>
    <scope>NUCLEOTIDE SEQUENCE</scope>
    <source>
        <strain evidence="2">Race5_Kim</strain>
    </source>
</reference>
<organism evidence="2 3">
    <name type="scientific">Passalora fulva</name>
    <name type="common">Tomato leaf mold</name>
    <name type="synonym">Cladosporium fulvum</name>
    <dbReference type="NCBI Taxonomy" id="5499"/>
    <lineage>
        <taxon>Eukaryota</taxon>
        <taxon>Fungi</taxon>
        <taxon>Dikarya</taxon>
        <taxon>Ascomycota</taxon>
        <taxon>Pezizomycotina</taxon>
        <taxon>Dothideomycetes</taxon>
        <taxon>Dothideomycetidae</taxon>
        <taxon>Mycosphaerellales</taxon>
        <taxon>Mycosphaerellaceae</taxon>
        <taxon>Fulvia</taxon>
    </lineage>
</organism>
<accession>A0A9Q8LGW4</accession>
<evidence type="ECO:0000313" key="3">
    <source>
        <dbReference type="Proteomes" id="UP000756132"/>
    </source>
</evidence>
<feature type="chain" id="PRO_5040114366" evidence="1">
    <location>
        <begin position="20"/>
        <end position="81"/>
    </location>
</feature>
<evidence type="ECO:0000256" key="1">
    <source>
        <dbReference type="SAM" id="SignalP"/>
    </source>
</evidence>
<reference evidence="2" key="1">
    <citation type="submission" date="2021-12" db="EMBL/GenBank/DDBJ databases">
        <authorList>
            <person name="Zaccaron A."/>
            <person name="Stergiopoulos I."/>
        </authorList>
    </citation>
    <scope>NUCLEOTIDE SEQUENCE</scope>
    <source>
        <strain evidence="2">Race5_Kim</strain>
    </source>
</reference>